<protein>
    <recommendedName>
        <fullName evidence="3">Reverse transcriptase zinc-binding domain-containing protein</fullName>
    </recommendedName>
</protein>
<dbReference type="AlphaFoldDB" id="A0A8D9MCW4"/>
<accession>A0A8D9MCW4</accession>
<evidence type="ECO:0008006" key="3">
    <source>
        <dbReference type="Google" id="ProtNLM"/>
    </source>
</evidence>
<organism evidence="1 2">
    <name type="scientific">Brassica campestris</name>
    <name type="common">Field mustard</name>
    <dbReference type="NCBI Taxonomy" id="3711"/>
    <lineage>
        <taxon>Eukaryota</taxon>
        <taxon>Viridiplantae</taxon>
        <taxon>Streptophyta</taxon>
        <taxon>Embryophyta</taxon>
        <taxon>Tracheophyta</taxon>
        <taxon>Spermatophyta</taxon>
        <taxon>Magnoliopsida</taxon>
        <taxon>eudicotyledons</taxon>
        <taxon>Gunneridae</taxon>
        <taxon>Pentapetalae</taxon>
        <taxon>rosids</taxon>
        <taxon>malvids</taxon>
        <taxon>Brassicales</taxon>
        <taxon>Brassicaceae</taxon>
        <taxon>Brassiceae</taxon>
        <taxon>Brassica</taxon>
    </lineage>
</organism>
<dbReference type="Proteomes" id="UP000694005">
    <property type="component" value="Chromosome A04"/>
</dbReference>
<evidence type="ECO:0000313" key="1">
    <source>
        <dbReference type="EMBL" id="CAG7907567.1"/>
    </source>
</evidence>
<reference evidence="1 2" key="1">
    <citation type="submission" date="2021-07" db="EMBL/GenBank/DDBJ databases">
        <authorList>
            <consortium name="Genoscope - CEA"/>
            <person name="William W."/>
        </authorList>
    </citation>
    <scope>NUCLEOTIDE SEQUENCE [LARGE SCALE GENOMIC DNA]</scope>
</reference>
<dbReference type="EMBL" id="LS974620">
    <property type="protein sequence ID" value="CAG7907567.1"/>
    <property type="molecule type" value="Genomic_DNA"/>
</dbReference>
<feature type="non-terminal residue" evidence="1">
    <location>
        <position position="1"/>
    </location>
</feature>
<sequence length="96" mass="11560">VTKRLGCKPFLFHTWTAFMEWLGLRDTISTLTLRRLVVQATLYSVWWERNNRFHNSISVSSAVTFSKIDRLVCNAILARRERKKFRNLMIHWLKYD</sequence>
<gene>
    <name evidence="1" type="ORF">BRAPAZ1V2_A04P24680.2</name>
</gene>
<evidence type="ECO:0000313" key="2">
    <source>
        <dbReference type="Proteomes" id="UP000694005"/>
    </source>
</evidence>
<name>A0A8D9MCW4_BRACM</name>
<dbReference type="Gramene" id="A04p24680.2_BraZ1">
    <property type="protein sequence ID" value="A04p24680.2_BraZ1.CDS.1"/>
    <property type="gene ID" value="A04g24680.2_BraZ1"/>
</dbReference>
<proteinExistence type="predicted"/>